<name>A0A6C0HQ36_9ZZZZ</name>
<accession>A0A6C0HQ36</accession>
<proteinExistence type="predicted"/>
<organism evidence="1">
    <name type="scientific">viral metagenome</name>
    <dbReference type="NCBI Taxonomy" id="1070528"/>
    <lineage>
        <taxon>unclassified sequences</taxon>
        <taxon>metagenomes</taxon>
        <taxon>organismal metagenomes</taxon>
    </lineage>
</organism>
<dbReference type="EMBL" id="MN739997">
    <property type="protein sequence ID" value="QHT82256.1"/>
    <property type="molecule type" value="Genomic_DNA"/>
</dbReference>
<reference evidence="1" key="1">
    <citation type="journal article" date="2020" name="Nature">
        <title>Giant virus diversity and host interactions through global metagenomics.</title>
        <authorList>
            <person name="Schulz F."/>
            <person name="Roux S."/>
            <person name="Paez-Espino D."/>
            <person name="Jungbluth S."/>
            <person name="Walsh D.A."/>
            <person name="Denef V.J."/>
            <person name="McMahon K.D."/>
            <person name="Konstantinidis K.T."/>
            <person name="Eloe-Fadrosh E.A."/>
            <person name="Kyrpides N.C."/>
            <person name="Woyke T."/>
        </authorList>
    </citation>
    <scope>NUCLEOTIDE SEQUENCE</scope>
    <source>
        <strain evidence="1">GVMAG-M-3300023184-161</strain>
    </source>
</reference>
<sequence>MQNINLLIVASGDMDGTNDNYNIPSDILNIEFPCSKYDGELIKEKEMTTRKSPRCKKCHYTLVEHNYGYPLFPLHPVKSLTGKMADTGKPVYEYSVFSDFWVNKYVIFERIKLMFGDDININYHTITPDYVNNLEYLPTIDKINNITSTKLKLKGDIIYKKPYHFSCMLDEINKQAEYKDTKYDCIFVVSGGLGWLYTPENFKIMTNLLCDKSKKATIGNLYYTPSLEYPEYEGKFKFMNPINSCLRDNNVSCYDKNDVNECITDYTNILLNNKQFIEQYEMLYRV</sequence>
<protein>
    <submittedName>
        <fullName evidence="1">Uncharacterized protein</fullName>
    </submittedName>
</protein>
<dbReference type="AlphaFoldDB" id="A0A6C0HQ36"/>
<evidence type="ECO:0000313" key="1">
    <source>
        <dbReference type="EMBL" id="QHT82256.1"/>
    </source>
</evidence>